<dbReference type="GO" id="GO:0017001">
    <property type="term" value="P:antibiotic catabolic process"/>
    <property type="evidence" value="ECO:0007669"/>
    <property type="project" value="UniProtKB-ARBA"/>
</dbReference>
<dbReference type="Pfam" id="PF00753">
    <property type="entry name" value="Lactamase_B"/>
    <property type="match status" value="1"/>
</dbReference>
<keyword evidence="2" id="KW-0732">Signal</keyword>
<dbReference type="InterPro" id="IPR050855">
    <property type="entry name" value="NDM-1-like"/>
</dbReference>
<evidence type="ECO:0000256" key="1">
    <source>
        <dbReference type="ARBA" id="ARBA00005250"/>
    </source>
</evidence>
<dbReference type="SMART" id="SM00849">
    <property type="entry name" value="Lactamase_B"/>
    <property type="match status" value="1"/>
</dbReference>
<dbReference type="NCBIfam" id="TIGR04558">
    <property type="entry name" value="SoxH_rel_PQQ_1"/>
    <property type="match status" value="1"/>
</dbReference>
<gene>
    <name evidence="4" type="ORF">C666_11525</name>
</gene>
<dbReference type="AlphaFoldDB" id="N6XZF4"/>
<feature type="chain" id="PRO_5004127834" evidence="2">
    <location>
        <begin position="29"/>
        <end position="319"/>
    </location>
</feature>
<evidence type="ECO:0000313" key="4">
    <source>
        <dbReference type="EMBL" id="ENO87221.1"/>
    </source>
</evidence>
<evidence type="ECO:0000259" key="3">
    <source>
        <dbReference type="SMART" id="SM00849"/>
    </source>
</evidence>
<evidence type="ECO:0000313" key="5">
    <source>
        <dbReference type="Proteomes" id="UP000013232"/>
    </source>
</evidence>
<feature type="domain" description="Metallo-beta-lactamase" evidence="3">
    <location>
        <begin position="64"/>
        <end position="244"/>
    </location>
</feature>
<comment type="caution">
    <text evidence="4">The sequence shown here is derived from an EMBL/GenBank/DDBJ whole genome shotgun (WGS) entry which is preliminary data.</text>
</comment>
<sequence length="319" mass="34167">MSARAWRTGFAAALATLALLAAGLPARAQQGGLDYGLAPQRIADGVYALIGSTEDFSATNGGNIVNTGFIVGSEGVVVIDTGPSLRYGEQLRQAISAITPLPVVLVINTHHHPDHVFGNQAFAPATLAALPETRRALEAEGADLLENMYRLNGAWMRGTGMALPERMLEAGPLDVGGRRLELFVLSGHTPADLAVLDVASGTLFAADLVFHDRAPTTPHADPERWQQSLDRLERIPFRHLVPGHGAVAADAAPIAQTRDYLRWLGQTLRDGAEQGLDMTEMLALEVPARFEHLAGAATEYRRSVIHLYPAAERAALQGR</sequence>
<dbReference type="eggNOG" id="COG0491">
    <property type="taxonomic scope" value="Bacteria"/>
</dbReference>
<dbReference type="InterPro" id="IPR001279">
    <property type="entry name" value="Metallo-B-lactamas"/>
</dbReference>
<comment type="similarity">
    <text evidence="1">Belongs to the metallo-beta-lactamase superfamily. Class-B beta-lactamase family.</text>
</comment>
<dbReference type="Gene3D" id="3.60.15.10">
    <property type="entry name" value="Ribonuclease Z/Hydroxyacylglutathione hydrolase-like"/>
    <property type="match status" value="1"/>
</dbReference>
<reference evidence="4 5" key="1">
    <citation type="submission" date="2012-09" db="EMBL/GenBank/DDBJ databases">
        <title>Draft Genome Sequences of 6 Strains from Genus Thauera.</title>
        <authorList>
            <person name="Liu B."/>
            <person name="Shapleigh J.P."/>
            <person name="Frostegard A.H."/>
        </authorList>
    </citation>
    <scope>NUCLEOTIDE SEQUENCE [LARGE SCALE GENOMIC DNA]</scope>
    <source>
        <strain evidence="5">47Lol / DSM 12138</strain>
    </source>
</reference>
<evidence type="ECO:0000256" key="2">
    <source>
        <dbReference type="SAM" id="SignalP"/>
    </source>
</evidence>
<organism evidence="4 5">
    <name type="scientific">Thauera linaloolentis (strain DSM 12138 / JCM 21573 / CCUG 41526 / CIP 105981 / IAM 15112 / NBRC 102519 / 47Lol)</name>
    <dbReference type="NCBI Taxonomy" id="1123367"/>
    <lineage>
        <taxon>Bacteria</taxon>
        <taxon>Pseudomonadati</taxon>
        <taxon>Pseudomonadota</taxon>
        <taxon>Betaproteobacteria</taxon>
        <taxon>Rhodocyclales</taxon>
        <taxon>Zoogloeaceae</taxon>
        <taxon>Thauera</taxon>
    </lineage>
</organism>
<dbReference type="InterPro" id="IPR030811">
    <property type="entry name" value="SoxH-rel_PQQ_1"/>
</dbReference>
<dbReference type="EMBL" id="AMXE01000041">
    <property type="protein sequence ID" value="ENO87221.1"/>
    <property type="molecule type" value="Genomic_DNA"/>
</dbReference>
<keyword evidence="5" id="KW-1185">Reference proteome</keyword>
<dbReference type="STRING" id="1123367.GCA_000621305_03372"/>
<feature type="signal peptide" evidence="2">
    <location>
        <begin position="1"/>
        <end position="28"/>
    </location>
</feature>
<dbReference type="SUPFAM" id="SSF56281">
    <property type="entry name" value="Metallo-hydrolase/oxidoreductase"/>
    <property type="match status" value="1"/>
</dbReference>
<dbReference type="OrthoDB" id="1273797at2"/>
<dbReference type="PANTHER" id="PTHR42951">
    <property type="entry name" value="METALLO-BETA-LACTAMASE DOMAIN-CONTAINING"/>
    <property type="match status" value="1"/>
</dbReference>
<dbReference type="PANTHER" id="PTHR42951:SF4">
    <property type="entry name" value="ACYL-COENZYME A THIOESTERASE MBLAC2"/>
    <property type="match status" value="1"/>
</dbReference>
<dbReference type="InterPro" id="IPR036866">
    <property type="entry name" value="RibonucZ/Hydroxyglut_hydro"/>
</dbReference>
<protein>
    <submittedName>
        <fullName evidence="4">Putative beta lactamase</fullName>
    </submittedName>
</protein>
<accession>N6XZF4</accession>
<proteinExistence type="inferred from homology"/>
<name>N6XZF4_THAL4</name>
<dbReference type="RefSeq" id="WP_004338826.1">
    <property type="nucleotide sequence ID" value="NZ_AMXE01000041.1"/>
</dbReference>
<dbReference type="CDD" id="cd16282">
    <property type="entry name" value="metallo-hydrolase-like_MBL-fold"/>
    <property type="match status" value="1"/>
</dbReference>
<dbReference type="Proteomes" id="UP000013232">
    <property type="component" value="Unassembled WGS sequence"/>
</dbReference>